<organism evidence="2 3">
    <name type="scientific">Rufibacter radiotolerans</name>
    <dbReference type="NCBI Taxonomy" id="1379910"/>
    <lineage>
        <taxon>Bacteria</taxon>
        <taxon>Pseudomonadati</taxon>
        <taxon>Bacteroidota</taxon>
        <taxon>Cytophagia</taxon>
        <taxon>Cytophagales</taxon>
        <taxon>Hymenobacteraceae</taxon>
        <taxon>Rufibacter</taxon>
    </lineage>
</organism>
<feature type="signal peptide" evidence="1">
    <location>
        <begin position="1"/>
        <end position="19"/>
    </location>
</feature>
<keyword evidence="1" id="KW-0732">Signal</keyword>
<dbReference type="RefSeq" id="WP_048920180.1">
    <property type="nucleotide sequence ID" value="NZ_CP010777.1"/>
</dbReference>
<dbReference type="STRING" id="1379910.TH63_06150"/>
<proteinExistence type="predicted"/>
<protein>
    <submittedName>
        <fullName evidence="2">Uncharacterized protein</fullName>
    </submittedName>
</protein>
<name>A0A0H4VIS9_9BACT</name>
<evidence type="ECO:0000313" key="2">
    <source>
        <dbReference type="EMBL" id="AKQ45313.1"/>
    </source>
</evidence>
<dbReference type="Proteomes" id="UP000036458">
    <property type="component" value="Chromosome"/>
</dbReference>
<gene>
    <name evidence="2" type="ORF">TH63_06150</name>
</gene>
<evidence type="ECO:0000313" key="3">
    <source>
        <dbReference type="Proteomes" id="UP000036458"/>
    </source>
</evidence>
<dbReference type="OrthoDB" id="1427164at2"/>
<dbReference type="KEGG" id="ruf:TH63_06150"/>
<evidence type="ECO:0000256" key="1">
    <source>
        <dbReference type="SAM" id="SignalP"/>
    </source>
</evidence>
<feature type="chain" id="PRO_5005211850" evidence="1">
    <location>
        <begin position="20"/>
        <end position="245"/>
    </location>
</feature>
<keyword evidence="3" id="KW-1185">Reference proteome</keyword>
<reference evidence="2 3" key="1">
    <citation type="submission" date="2015-01" db="EMBL/GenBank/DDBJ databases">
        <title>Rufibacter sp./DG31D/ whole genome sequencing.</title>
        <authorList>
            <person name="Kim M.K."/>
            <person name="Srinivasan S."/>
            <person name="Lee J.-J."/>
        </authorList>
    </citation>
    <scope>NUCLEOTIDE SEQUENCE [LARGE SCALE GENOMIC DNA]</scope>
    <source>
        <strain evidence="2 3">DG31D</strain>
    </source>
</reference>
<accession>A0A0H4VIS9</accession>
<dbReference type="PATRIC" id="fig|1379910.4.peg.1341"/>
<sequence length="245" mass="26471">MKKLLLLFSCMLVWQISLAQDLIIKRNGDEISAKILELTPEEIKYKRFDYQDGPTISILKKDVFMIKYANGTKETFNAPATSTPAYQASGRPGVATDEESIALQTAVKLGGPRLGFTILSGGVADRAKEEFDVNPFITQFGWQFETRIFTTGNGLSGLVEFVPLIGGLEQGEFLPSLNALIGLRGSKGFEFGVGPNVSPAGAGLVFAVGTNFQSEGVNFPVNFAVVPGNGGMRFSLLFGFNSRKL</sequence>
<dbReference type="AlphaFoldDB" id="A0A0H4VIS9"/>
<dbReference type="EMBL" id="CP010777">
    <property type="protein sequence ID" value="AKQ45313.1"/>
    <property type="molecule type" value="Genomic_DNA"/>
</dbReference>